<evidence type="ECO:0000313" key="8">
    <source>
        <dbReference type="EMBL" id="CAH3191821.1"/>
    </source>
</evidence>
<dbReference type="InterPro" id="IPR013762">
    <property type="entry name" value="Integrase-like_cat_sf"/>
</dbReference>
<keyword evidence="4" id="KW-0233">DNA recombination</keyword>
<keyword evidence="2" id="KW-0597">Phosphoprotein</keyword>
<dbReference type="InterPro" id="IPR057926">
    <property type="entry name" value="QRICH1_dom"/>
</dbReference>
<evidence type="ECO:0000256" key="5">
    <source>
        <dbReference type="SAM" id="MobiDB-lite"/>
    </source>
</evidence>
<proteinExistence type="predicted"/>
<feature type="region of interest" description="Disordered" evidence="5">
    <location>
        <begin position="398"/>
        <end position="419"/>
    </location>
</feature>
<dbReference type="InterPro" id="IPR011010">
    <property type="entry name" value="DNA_brk_join_enz"/>
</dbReference>
<sequence>MAELDEPGDEPNFDFFGSFGLDFFNDDELLLTETDLTEQTEIGQLNNEDIDNFITENRNKNTTKKTQSDLNVFYRWAKTVYETRTLENISEQELDKLLAHFVLNARKQNGDEYEPDTLTSTLRSFDRLLREKGKHYSILTDRQFAKAREALSCKRKQLRRAGKGQKPNKALGLSETQIQKLWDEKQLGCHTPQSLLRTVWFNTTMFFGWRARDEHHRVKYGDIKIKCEDGPEGREYVEWIIEGGSKTRTGEHEFVPDRTFNPKMFATDGPRYPVKIFKEYLARRPPEMASADSLLYLASIVKPSSYIWFKKQPLENSLGSFMKSMSVAAGLLGKHTNHSVRRTMISTLRKENLEPLNIIVLAGQRNLKSLDSYSSTSTKQQKNMSLKLSCYVEGEERHKSVAKSQVMTPKQRDENGGNN</sequence>
<dbReference type="Proteomes" id="UP001159427">
    <property type="component" value="Unassembled WGS sequence"/>
</dbReference>
<dbReference type="InterPro" id="IPR042838">
    <property type="entry name" value="KIAA1958"/>
</dbReference>
<gene>
    <name evidence="8" type="ORF">PEVE_00022733</name>
</gene>
<name>A0ABN8SLI1_9CNID</name>
<evidence type="ECO:0000259" key="7">
    <source>
        <dbReference type="Pfam" id="PF25561"/>
    </source>
</evidence>
<dbReference type="PANTHER" id="PTHR46963:SF2">
    <property type="match status" value="1"/>
</dbReference>
<evidence type="ECO:0000256" key="3">
    <source>
        <dbReference type="ARBA" id="ARBA00022843"/>
    </source>
</evidence>
<feature type="compositionally biased region" description="Basic and acidic residues" evidence="5">
    <location>
        <begin position="410"/>
        <end position="419"/>
    </location>
</feature>
<organism evidence="8 9">
    <name type="scientific">Porites evermanni</name>
    <dbReference type="NCBI Taxonomy" id="104178"/>
    <lineage>
        <taxon>Eukaryota</taxon>
        <taxon>Metazoa</taxon>
        <taxon>Cnidaria</taxon>
        <taxon>Anthozoa</taxon>
        <taxon>Hexacorallia</taxon>
        <taxon>Scleractinia</taxon>
        <taxon>Fungiina</taxon>
        <taxon>Poritidae</taxon>
        <taxon>Porites</taxon>
    </lineage>
</organism>
<dbReference type="Pfam" id="PF12012">
    <property type="entry name" value="DUF3504"/>
    <property type="match status" value="1"/>
</dbReference>
<evidence type="ECO:0008006" key="10">
    <source>
        <dbReference type="Google" id="ProtNLM"/>
    </source>
</evidence>
<protein>
    <recommendedName>
        <fullName evidence="10">DUF3504 domain-containing protein</fullName>
    </recommendedName>
</protein>
<reference evidence="8 9" key="1">
    <citation type="submission" date="2022-05" db="EMBL/GenBank/DDBJ databases">
        <authorList>
            <consortium name="Genoscope - CEA"/>
            <person name="William W."/>
        </authorList>
    </citation>
    <scope>NUCLEOTIDE SEQUENCE [LARGE SCALE GENOMIC DNA]</scope>
</reference>
<dbReference type="PANTHER" id="PTHR46963">
    <property type="entry name" value="SIMILAR TO RIKEN CDNA E130308A19"/>
    <property type="match status" value="1"/>
</dbReference>
<dbReference type="Pfam" id="PF25561">
    <property type="entry name" value="QRICH1"/>
    <property type="match status" value="1"/>
</dbReference>
<evidence type="ECO:0000256" key="4">
    <source>
        <dbReference type="ARBA" id="ARBA00023172"/>
    </source>
</evidence>
<dbReference type="InterPro" id="IPR021893">
    <property type="entry name" value="ZMYM2-like_C"/>
</dbReference>
<comment type="caution">
    <text evidence="8">The sequence shown here is derived from an EMBL/GenBank/DDBJ whole genome shotgun (WGS) entry which is preliminary data.</text>
</comment>
<keyword evidence="1" id="KW-1017">Isopeptide bond</keyword>
<dbReference type="EMBL" id="CALNXI010003014">
    <property type="protein sequence ID" value="CAH3191821.1"/>
    <property type="molecule type" value="Genomic_DNA"/>
</dbReference>
<dbReference type="SUPFAM" id="SSF56349">
    <property type="entry name" value="DNA breaking-rejoining enzymes"/>
    <property type="match status" value="1"/>
</dbReference>
<evidence type="ECO:0000256" key="1">
    <source>
        <dbReference type="ARBA" id="ARBA00022499"/>
    </source>
</evidence>
<evidence type="ECO:0000259" key="6">
    <source>
        <dbReference type="Pfam" id="PF12012"/>
    </source>
</evidence>
<dbReference type="Gene3D" id="1.10.443.10">
    <property type="entry name" value="Intergrase catalytic core"/>
    <property type="match status" value="1"/>
</dbReference>
<keyword evidence="3" id="KW-0832">Ubl conjugation</keyword>
<evidence type="ECO:0000256" key="2">
    <source>
        <dbReference type="ARBA" id="ARBA00022553"/>
    </source>
</evidence>
<feature type="domain" description="QRICH1-like" evidence="7">
    <location>
        <begin position="57"/>
        <end position="151"/>
    </location>
</feature>
<keyword evidence="9" id="KW-1185">Reference proteome</keyword>
<evidence type="ECO:0000313" key="9">
    <source>
        <dbReference type="Proteomes" id="UP001159427"/>
    </source>
</evidence>
<feature type="domain" description="ZMYM2-like/QRICH1 C-terminal" evidence="6">
    <location>
        <begin position="175"/>
        <end position="317"/>
    </location>
</feature>
<accession>A0ABN8SLI1</accession>